<dbReference type="SMART" id="SM00704">
    <property type="entry name" value="ZnF_CDGSH"/>
    <property type="match status" value="2"/>
</dbReference>
<dbReference type="SUPFAM" id="SSF46458">
    <property type="entry name" value="Globin-like"/>
    <property type="match status" value="1"/>
</dbReference>
<evidence type="ECO:0000256" key="1">
    <source>
        <dbReference type="ARBA" id="ARBA00022448"/>
    </source>
</evidence>
<dbReference type="InterPro" id="IPR052950">
    <property type="entry name" value="CISD"/>
</dbReference>
<dbReference type="Proteomes" id="UP001241758">
    <property type="component" value="Unassembled WGS sequence"/>
</dbReference>
<sequence length="771" mass="83399">MTDQSSISMTHDTSASRQDTLGTMLESAVSCWSASASLKSSAGEGGLTDVQVTAVRNWKAQLLSASMHYLIKAAGLSADSNHVNVSYSFPPTAERPSFSLELIRRLQRPAAEFDHESVPAAGALSLLAPDEPGAGLAAVEAEYLAATAGDAAFDPVRPAVAPAAAGTLASDAAAVDTIAADGWRLLQTLLARLARAGEDADGTADLAWTVRRLFDSVLRPLGETLTRLPAAPDRPAGNGSAADGTPVDEEIWRLAREATGLRPSPGEPAEMLEAVAALQDLACRLAPADGPGNRLERIAELRRLQSAAPPGIEPAPDGPYLVTNVDDIHDWLGVTISMPPQVALCRCGASQTKPYCDGAHARTGFTGAKSPKRIPDQRDTYRGLQATIFDNRGTCAHSGFCTDRLSSVFRLREEPFVLPSGGRFDEITQAVRACPSGALSMAIGDNEIRDVVDPDRPPAIEISKDGPYRVTGGIALTGRQGEDHPRNAGASHEHYSLCRCGQSQNKPFCSGMHWYVDFHDPVHPEDYEPTIFEWAGGLPAFRRMTNLFYSKYAPQDPELSRLFADMNPGHPEHVAAWLSEVFGGPPNYSERHGGYSHMISEHVGKRLTEKQRSRWAALMSQAADEAGLPIDPEFRAAFIAYIEWGTRIAVENSQQDARPPAGMTVPRWWWVCDATPAARISALAPAVVEEEVELPGDDVELSFEQHIKKLFRAQDRNSMKFVFDLWAVEDVQQHADAILHRLQNGSMPCDGAWAPEKVAVFSRWVDAGKPA</sequence>
<evidence type="ECO:0000256" key="4">
    <source>
        <dbReference type="ARBA" id="ARBA00022723"/>
    </source>
</evidence>
<dbReference type="InterPro" id="IPR001486">
    <property type="entry name" value="Hemoglobin_trunc"/>
</dbReference>
<evidence type="ECO:0000256" key="5">
    <source>
        <dbReference type="ARBA" id="ARBA00023004"/>
    </source>
</evidence>
<keyword evidence="4" id="KW-0479">Metal-binding</keyword>
<dbReference type="InterPro" id="IPR042216">
    <property type="entry name" value="MitoNEET_CISD"/>
</dbReference>
<dbReference type="Pfam" id="PF09360">
    <property type="entry name" value="zf-CDGSH"/>
    <property type="match status" value="2"/>
</dbReference>
<proteinExistence type="predicted"/>
<evidence type="ECO:0000256" key="2">
    <source>
        <dbReference type="ARBA" id="ARBA00022617"/>
    </source>
</evidence>
<feature type="domain" description="Iron-binding zinc finger CDGSH type" evidence="8">
    <location>
        <begin position="331"/>
        <end position="366"/>
    </location>
</feature>
<keyword evidence="1" id="KW-0813">Transport</keyword>
<dbReference type="RefSeq" id="WP_282761212.1">
    <property type="nucleotide sequence ID" value="NZ_JASCTH010000010.1"/>
</dbReference>
<comment type="caution">
    <text evidence="9">The sequence shown here is derived from an EMBL/GenBank/DDBJ whole genome shotgun (WGS) entry which is preliminary data.</text>
</comment>
<organism evidence="9 10">
    <name type="scientific">Actinoplanes sandaracinus</name>
    <dbReference type="NCBI Taxonomy" id="3045177"/>
    <lineage>
        <taxon>Bacteria</taxon>
        <taxon>Bacillati</taxon>
        <taxon>Actinomycetota</taxon>
        <taxon>Actinomycetes</taxon>
        <taxon>Micromonosporales</taxon>
        <taxon>Micromonosporaceae</taxon>
        <taxon>Actinoplanes</taxon>
    </lineage>
</organism>
<dbReference type="InterPro" id="IPR010693">
    <property type="entry name" value="Divergent_4Fe-4S_mono-cluster"/>
</dbReference>
<reference evidence="9 10" key="1">
    <citation type="submission" date="2023-05" db="EMBL/GenBank/DDBJ databases">
        <title>Actinoplanes sp. NEAU-A12 genome sequencing.</title>
        <authorList>
            <person name="Wang Z.-S."/>
        </authorList>
    </citation>
    <scope>NUCLEOTIDE SEQUENCE [LARGE SCALE GENOMIC DNA]</scope>
    <source>
        <strain evidence="9 10">NEAU-A12</strain>
    </source>
</reference>
<dbReference type="Pfam" id="PF06902">
    <property type="entry name" value="Fer4_19"/>
    <property type="match status" value="1"/>
</dbReference>
<evidence type="ECO:0000256" key="7">
    <source>
        <dbReference type="SAM" id="MobiDB-lite"/>
    </source>
</evidence>
<evidence type="ECO:0000256" key="6">
    <source>
        <dbReference type="ARBA" id="ARBA00023014"/>
    </source>
</evidence>
<dbReference type="InterPro" id="IPR012292">
    <property type="entry name" value="Globin/Proto"/>
</dbReference>
<dbReference type="Gene3D" id="3.40.5.90">
    <property type="entry name" value="CDGSH iron-sulfur domain, mitoNEET-type"/>
    <property type="match status" value="2"/>
</dbReference>
<dbReference type="CDD" id="cd14775">
    <property type="entry name" value="TrHb2_O-like"/>
    <property type="match status" value="1"/>
</dbReference>
<evidence type="ECO:0000256" key="3">
    <source>
        <dbReference type="ARBA" id="ARBA00022714"/>
    </source>
</evidence>
<evidence type="ECO:0000313" key="9">
    <source>
        <dbReference type="EMBL" id="MDI6100447.1"/>
    </source>
</evidence>
<evidence type="ECO:0000313" key="10">
    <source>
        <dbReference type="Proteomes" id="UP001241758"/>
    </source>
</evidence>
<accession>A0ABT6WL35</accession>
<keyword evidence="2" id="KW-0349">Heme</keyword>
<keyword evidence="5" id="KW-0408">Iron</keyword>
<keyword evidence="10" id="KW-1185">Reference proteome</keyword>
<protein>
    <submittedName>
        <fullName evidence="9">CDGSH iron-sulfur domain-containing protein</fullName>
    </submittedName>
</protein>
<name>A0ABT6WL35_9ACTN</name>
<feature type="domain" description="Iron-binding zinc finger CDGSH type" evidence="8">
    <location>
        <begin position="477"/>
        <end position="519"/>
    </location>
</feature>
<dbReference type="PANTHER" id="PTHR46491:SF3">
    <property type="entry name" value="CDGSH IRON-SULFUR DOMAIN-CONTAINING PROTEIN 3, MITOCHONDRIAL"/>
    <property type="match status" value="1"/>
</dbReference>
<keyword evidence="3" id="KW-0001">2Fe-2S</keyword>
<dbReference type="InterPro" id="IPR018967">
    <property type="entry name" value="FeS-contain_CDGSH-typ"/>
</dbReference>
<gene>
    <name evidence="9" type="ORF">QLQ12_17705</name>
</gene>
<dbReference type="Gene3D" id="1.10.490.10">
    <property type="entry name" value="Globins"/>
    <property type="match status" value="1"/>
</dbReference>
<dbReference type="InterPro" id="IPR009050">
    <property type="entry name" value="Globin-like_sf"/>
</dbReference>
<evidence type="ECO:0000259" key="8">
    <source>
        <dbReference type="SMART" id="SM00704"/>
    </source>
</evidence>
<dbReference type="Pfam" id="PF01152">
    <property type="entry name" value="Bac_globin"/>
    <property type="match status" value="1"/>
</dbReference>
<keyword evidence="6" id="KW-0411">Iron-sulfur</keyword>
<feature type="region of interest" description="Disordered" evidence="7">
    <location>
        <begin position="227"/>
        <end position="247"/>
    </location>
</feature>
<dbReference type="PANTHER" id="PTHR46491">
    <property type="entry name" value="CDGSH IRON SULFUR DOMAIN PROTEIN HOMOLOG"/>
    <property type="match status" value="1"/>
</dbReference>
<dbReference type="EMBL" id="JASCTH010000010">
    <property type="protein sequence ID" value="MDI6100447.1"/>
    <property type="molecule type" value="Genomic_DNA"/>
</dbReference>